<dbReference type="PANTHER" id="PTHR14093">
    <property type="entry name" value="HLA CLASS II GAMMA CHAIN"/>
    <property type="match status" value="1"/>
</dbReference>
<dbReference type="InterPro" id="IPR029058">
    <property type="entry name" value="AB_hydrolase_fold"/>
</dbReference>
<dbReference type="InterPro" id="IPR052001">
    <property type="entry name" value="MHC-II_Gamma/Thyroglobulin"/>
</dbReference>
<dbReference type="EMBL" id="NDHI03003677">
    <property type="protein sequence ID" value="PNJ09134.1"/>
    <property type="molecule type" value="Genomic_DNA"/>
</dbReference>
<dbReference type="GO" id="GO:0006590">
    <property type="term" value="P:thyroid hormone generation"/>
    <property type="evidence" value="ECO:0007669"/>
    <property type="project" value="TreeGrafter"/>
</dbReference>
<comment type="caution">
    <text evidence="7">The sequence shown here is derived from an EMBL/GenBank/DDBJ whole genome shotgun (WGS) entry which is preliminary data.</text>
</comment>
<evidence type="ECO:0000313" key="7">
    <source>
        <dbReference type="EMBL" id="PNJ09134.1"/>
    </source>
</evidence>
<sequence length="172" mass="19181">SDARVEAAATWYYSLEHSTDDYASFSRALENATRDYFIICPIIDMASAWAKRARGNVFMYHAPESYGRGRNPNYPYEFSRKVPTFATPWPDFVPRAGGENYKEFSALLPNRQGLKKADCSFWSKYISSLKASADGAKGGQSAESEEEELTAGSGLREDLLSLQEPGSKSYSK</sequence>
<evidence type="ECO:0000256" key="1">
    <source>
        <dbReference type="ARBA" id="ARBA00004613"/>
    </source>
</evidence>
<accession>A0A2J8RKT5</accession>
<dbReference type="ESTHER" id="ponab-h2pr87">
    <property type="family name" value="Thyroglobulin"/>
</dbReference>
<dbReference type="Pfam" id="PF00135">
    <property type="entry name" value="COesterase"/>
    <property type="match status" value="1"/>
</dbReference>
<dbReference type="SUPFAM" id="SSF53474">
    <property type="entry name" value="alpha/beta-Hydrolases"/>
    <property type="match status" value="1"/>
</dbReference>
<proteinExistence type="predicted"/>
<evidence type="ECO:0000259" key="6">
    <source>
        <dbReference type="Pfam" id="PF00135"/>
    </source>
</evidence>
<dbReference type="GO" id="GO:0005615">
    <property type="term" value="C:extracellular space"/>
    <property type="evidence" value="ECO:0007669"/>
    <property type="project" value="TreeGrafter"/>
</dbReference>
<organism evidence="7">
    <name type="scientific">Pongo abelii</name>
    <name type="common">Sumatran orangutan</name>
    <name type="synonym">Pongo pygmaeus abelii</name>
    <dbReference type="NCBI Taxonomy" id="9601"/>
    <lineage>
        <taxon>Eukaryota</taxon>
        <taxon>Metazoa</taxon>
        <taxon>Chordata</taxon>
        <taxon>Craniata</taxon>
        <taxon>Vertebrata</taxon>
        <taxon>Euteleostomi</taxon>
        <taxon>Mammalia</taxon>
        <taxon>Eutheria</taxon>
        <taxon>Euarchontoglires</taxon>
        <taxon>Primates</taxon>
        <taxon>Haplorrhini</taxon>
        <taxon>Catarrhini</taxon>
        <taxon>Hominidae</taxon>
        <taxon>Pongo</taxon>
    </lineage>
</organism>
<feature type="non-terminal residue" evidence="7">
    <location>
        <position position="1"/>
    </location>
</feature>
<gene>
    <name evidence="7" type="ORF">CR201_G0050199</name>
</gene>
<name>A0A2J8RKT5_PONAB</name>
<comment type="subcellular location">
    <subcellularLocation>
        <location evidence="1">Secreted</location>
    </subcellularLocation>
</comment>
<reference evidence="7" key="1">
    <citation type="submission" date="2017-12" db="EMBL/GenBank/DDBJ databases">
        <title>High-resolution comparative analysis of great ape genomes.</title>
        <authorList>
            <person name="Pollen A."/>
            <person name="Hastie A."/>
            <person name="Hormozdiari F."/>
            <person name="Dougherty M."/>
            <person name="Liu R."/>
            <person name="Chaisson M."/>
            <person name="Hoppe E."/>
            <person name="Hill C."/>
            <person name="Pang A."/>
            <person name="Hillier L."/>
            <person name="Baker C."/>
            <person name="Armstrong J."/>
            <person name="Shendure J."/>
            <person name="Paten B."/>
            <person name="Wilson R."/>
            <person name="Chao H."/>
            <person name="Schneider V."/>
            <person name="Ventura M."/>
            <person name="Kronenberg Z."/>
            <person name="Murali S."/>
            <person name="Gordon D."/>
            <person name="Cantsilieris S."/>
            <person name="Munson K."/>
            <person name="Nelson B."/>
            <person name="Raja A."/>
            <person name="Underwood J."/>
            <person name="Diekhans M."/>
            <person name="Fiddes I."/>
            <person name="Haussler D."/>
            <person name="Eichler E."/>
        </authorList>
    </citation>
    <scope>NUCLEOTIDE SEQUENCE [LARGE SCALE GENOMIC DNA]</scope>
    <source>
        <strain evidence="7">Susie</strain>
    </source>
</reference>
<feature type="domain" description="Carboxylesterase type B" evidence="6">
    <location>
        <begin position="3"/>
        <end position="64"/>
    </location>
</feature>
<dbReference type="AlphaFoldDB" id="A0A2J8RKT5"/>
<evidence type="ECO:0000256" key="4">
    <source>
        <dbReference type="ARBA" id="ARBA00023180"/>
    </source>
</evidence>
<dbReference type="PANTHER" id="PTHR14093:SF19">
    <property type="entry name" value="THYROGLOBULIN"/>
    <property type="match status" value="1"/>
</dbReference>
<feature type="region of interest" description="Disordered" evidence="5">
    <location>
        <begin position="132"/>
        <end position="172"/>
    </location>
</feature>
<keyword evidence="2" id="KW-0964">Secreted</keyword>
<evidence type="ECO:0000256" key="5">
    <source>
        <dbReference type="SAM" id="MobiDB-lite"/>
    </source>
</evidence>
<protein>
    <submittedName>
        <fullName evidence="7">TG isoform 4</fullName>
    </submittedName>
</protein>
<evidence type="ECO:0000256" key="3">
    <source>
        <dbReference type="ARBA" id="ARBA00022729"/>
    </source>
</evidence>
<dbReference type="InterPro" id="IPR002018">
    <property type="entry name" value="CarbesteraseB"/>
</dbReference>
<keyword evidence="4" id="KW-0325">Glycoprotein</keyword>
<keyword evidence="3" id="KW-0732">Signal</keyword>
<evidence type="ECO:0000256" key="2">
    <source>
        <dbReference type="ARBA" id="ARBA00022525"/>
    </source>
</evidence>